<protein>
    <submittedName>
        <fullName evidence="6">MFS transporter</fullName>
    </submittedName>
</protein>
<dbReference type="InterPro" id="IPR050327">
    <property type="entry name" value="Proton-linked_MCT"/>
</dbReference>
<evidence type="ECO:0000256" key="1">
    <source>
        <dbReference type="ARBA" id="ARBA00022692"/>
    </source>
</evidence>
<accession>A0ABS6HF33</accession>
<dbReference type="PROSITE" id="PS50850">
    <property type="entry name" value="MFS"/>
    <property type="match status" value="1"/>
</dbReference>
<evidence type="ECO:0000256" key="3">
    <source>
        <dbReference type="ARBA" id="ARBA00023136"/>
    </source>
</evidence>
<feature type="transmembrane region" description="Helical" evidence="4">
    <location>
        <begin position="320"/>
        <end position="347"/>
    </location>
</feature>
<keyword evidence="1 4" id="KW-0812">Transmembrane</keyword>
<feature type="domain" description="Major facilitator superfamily (MFS) profile" evidence="5">
    <location>
        <begin position="19"/>
        <end position="409"/>
    </location>
</feature>
<feature type="transmembrane region" description="Helical" evidence="4">
    <location>
        <begin position="264"/>
        <end position="287"/>
    </location>
</feature>
<comment type="caution">
    <text evidence="6">The sequence shown here is derived from an EMBL/GenBank/DDBJ whole genome shotgun (WGS) entry which is preliminary data.</text>
</comment>
<keyword evidence="7" id="KW-1185">Reference proteome</keyword>
<dbReference type="Pfam" id="PF07690">
    <property type="entry name" value="MFS_1"/>
    <property type="match status" value="1"/>
</dbReference>
<feature type="transmembrane region" description="Helical" evidence="4">
    <location>
        <begin position="354"/>
        <end position="379"/>
    </location>
</feature>
<dbReference type="InterPro" id="IPR020846">
    <property type="entry name" value="MFS_dom"/>
</dbReference>
<feature type="transmembrane region" description="Helical" evidence="4">
    <location>
        <begin position="173"/>
        <end position="197"/>
    </location>
</feature>
<dbReference type="InterPro" id="IPR011701">
    <property type="entry name" value="MFS"/>
</dbReference>
<feature type="transmembrane region" description="Helical" evidence="4">
    <location>
        <begin position="294"/>
        <end position="314"/>
    </location>
</feature>
<evidence type="ECO:0000313" key="7">
    <source>
        <dbReference type="Proteomes" id="UP000689967"/>
    </source>
</evidence>
<dbReference type="PANTHER" id="PTHR11360:SF284">
    <property type="entry name" value="EG:103B4.3 PROTEIN-RELATED"/>
    <property type="match status" value="1"/>
</dbReference>
<feature type="transmembrane region" description="Helical" evidence="4">
    <location>
        <begin position="232"/>
        <end position="252"/>
    </location>
</feature>
<dbReference type="EMBL" id="JAERQM010000006">
    <property type="protein sequence ID" value="MBU8546101.1"/>
    <property type="molecule type" value="Genomic_DNA"/>
</dbReference>
<gene>
    <name evidence="6" type="ORF">JJQ90_20430</name>
</gene>
<keyword evidence="2 4" id="KW-1133">Transmembrane helix</keyword>
<feature type="transmembrane region" description="Helical" evidence="4">
    <location>
        <begin position="385"/>
        <end position="404"/>
    </location>
</feature>
<organism evidence="6 7">
    <name type="scientific">Falsiroseomonas oleicola</name>
    <dbReference type="NCBI Taxonomy" id="2801474"/>
    <lineage>
        <taxon>Bacteria</taxon>
        <taxon>Pseudomonadati</taxon>
        <taxon>Pseudomonadota</taxon>
        <taxon>Alphaproteobacteria</taxon>
        <taxon>Acetobacterales</taxon>
        <taxon>Roseomonadaceae</taxon>
        <taxon>Falsiroseomonas</taxon>
    </lineage>
</organism>
<feature type="transmembrane region" description="Helical" evidence="4">
    <location>
        <begin position="21"/>
        <end position="45"/>
    </location>
</feature>
<proteinExistence type="predicted"/>
<feature type="transmembrane region" description="Helical" evidence="4">
    <location>
        <begin position="147"/>
        <end position="167"/>
    </location>
</feature>
<feature type="transmembrane region" description="Helical" evidence="4">
    <location>
        <begin position="57"/>
        <end position="76"/>
    </location>
</feature>
<name>A0ABS6HF33_9PROT</name>
<dbReference type="RefSeq" id="WP_216878106.1">
    <property type="nucleotide sequence ID" value="NZ_JAERQM010000006.1"/>
</dbReference>
<evidence type="ECO:0000256" key="2">
    <source>
        <dbReference type="ARBA" id="ARBA00022989"/>
    </source>
</evidence>
<dbReference type="Proteomes" id="UP000689967">
    <property type="component" value="Unassembled WGS sequence"/>
</dbReference>
<reference evidence="6 7" key="1">
    <citation type="submission" date="2021-01" db="EMBL/GenBank/DDBJ databases">
        <title>Roseomonas sp. nov, a bacterium isolated from an oil production mixture in Yumen Oilfield.</title>
        <authorList>
            <person name="Wu D."/>
        </authorList>
    </citation>
    <scope>NUCLEOTIDE SEQUENCE [LARGE SCALE GENOMIC DNA]</scope>
    <source>
        <strain evidence="6 7">ROY-5-3</strain>
    </source>
</reference>
<keyword evidence="3 4" id="KW-0472">Membrane</keyword>
<feature type="transmembrane region" description="Helical" evidence="4">
    <location>
        <begin position="112"/>
        <end position="135"/>
    </location>
</feature>
<evidence type="ECO:0000256" key="4">
    <source>
        <dbReference type="SAM" id="Phobius"/>
    </source>
</evidence>
<evidence type="ECO:0000313" key="6">
    <source>
        <dbReference type="EMBL" id="MBU8546101.1"/>
    </source>
</evidence>
<feature type="transmembrane region" description="Helical" evidence="4">
    <location>
        <begin position="88"/>
        <end position="106"/>
    </location>
</feature>
<dbReference type="CDD" id="cd17355">
    <property type="entry name" value="MFS_YcxA_like"/>
    <property type="match status" value="1"/>
</dbReference>
<dbReference type="PANTHER" id="PTHR11360">
    <property type="entry name" value="MONOCARBOXYLATE TRANSPORTER"/>
    <property type="match status" value="1"/>
</dbReference>
<evidence type="ECO:0000259" key="5">
    <source>
        <dbReference type="PROSITE" id="PS50850"/>
    </source>
</evidence>
<sequence>MTRLRRASDQAEAGLPSACRIALAAGCALALLSFGLRGTFGLFTAPLSEARGWDREVFAVAVAIQNLAWGIGQPLAGIAADRWGASRVVALGGLLYAAGLAAAPFADTPLLLHLSVGVLTGLGMGGASYITVMAAIGRMAPEAKRSWALGVATAAGSLGQFIVVPLGQALISAYGWNIAFLLLAAMGAAMPLLALGLRGDVPPEQPQTDMQELERGSWAIIADAFRLPSYRLLVAAFFVCGFQLAFITIHMPPWLADLGLDPSVAALGIALVGLFNVAGAYAAGVLGARRSRRLLLAGIYLGRALAVAVFVSLPVTPVTVMIFCSVMGAFWLSTAPLTSGLVAVFFGTRHLATLFGIAFLSHQLGSFLGVWLGAAIVSATGSYDMAWWLSALLGIAAALLHLPIREVPATSRVRFA</sequence>